<reference evidence="1" key="1">
    <citation type="submission" date="2023-10" db="EMBL/GenBank/DDBJ databases">
        <authorList>
            <person name="Rodriguez Cubillos JULIANA M."/>
            <person name="De Vega J."/>
        </authorList>
    </citation>
    <scope>NUCLEOTIDE SEQUENCE</scope>
</reference>
<gene>
    <name evidence="1" type="ORF">MILVUS5_LOCUS18954</name>
</gene>
<proteinExistence type="predicted"/>
<protein>
    <submittedName>
        <fullName evidence="1">Uncharacterized protein</fullName>
    </submittedName>
</protein>
<accession>A0ACB0K6I7</accession>
<organism evidence="1 2">
    <name type="scientific">Trifolium pratense</name>
    <name type="common">Red clover</name>
    <dbReference type="NCBI Taxonomy" id="57577"/>
    <lineage>
        <taxon>Eukaryota</taxon>
        <taxon>Viridiplantae</taxon>
        <taxon>Streptophyta</taxon>
        <taxon>Embryophyta</taxon>
        <taxon>Tracheophyta</taxon>
        <taxon>Spermatophyta</taxon>
        <taxon>Magnoliopsida</taxon>
        <taxon>eudicotyledons</taxon>
        <taxon>Gunneridae</taxon>
        <taxon>Pentapetalae</taxon>
        <taxon>rosids</taxon>
        <taxon>fabids</taxon>
        <taxon>Fabales</taxon>
        <taxon>Fabaceae</taxon>
        <taxon>Papilionoideae</taxon>
        <taxon>50 kb inversion clade</taxon>
        <taxon>NPAAA clade</taxon>
        <taxon>Hologalegina</taxon>
        <taxon>IRL clade</taxon>
        <taxon>Trifolieae</taxon>
        <taxon>Trifolium</taxon>
    </lineage>
</organism>
<evidence type="ECO:0000313" key="1">
    <source>
        <dbReference type="EMBL" id="CAJ2651302.1"/>
    </source>
</evidence>
<name>A0ACB0K6I7_TRIPR</name>
<keyword evidence="2" id="KW-1185">Reference proteome</keyword>
<dbReference type="EMBL" id="CASHSV030000121">
    <property type="protein sequence ID" value="CAJ2651302.1"/>
    <property type="molecule type" value="Genomic_DNA"/>
</dbReference>
<sequence length="71" mass="8372">MRYTWFLLICFTKSLVSLNLTANLGSCYYGKILIVGLFSLSYHLEIDLDASMKRRSRGITWHLSHMFMFIF</sequence>
<evidence type="ECO:0000313" key="2">
    <source>
        <dbReference type="Proteomes" id="UP001177021"/>
    </source>
</evidence>
<dbReference type="Proteomes" id="UP001177021">
    <property type="component" value="Unassembled WGS sequence"/>
</dbReference>
<comment type="caution">
    <text evidence="1">The sequence shown here is derived from an EMBL/GenBank/DDBJ whole genome shotgun (WGS) entry which is preliminary data.</text>
</comment>